<dbReference type="EMBL" id="JAQQWM010000004">
    <property type="protein sequence ID" value="KAK8068349.1"/>
    <property type="molecule type" value="Genomic_DNA"/>
</dbReference>
<dbReference type="Proteomes" id="UP001446871">
    <property type="component" value="Unassembled WGS sequence"/>
</dbReference>
<reference evidence="1 2" key="1">
    <citation type="submission" date="2023-01" db="EMBL/GenBank/DDBJ databases">
        <title>Analysis of 21 Apiospora genomes using comparative genomics revels a genus with tremendous synthesis potential of carbohydrate active enzymes and secondary metabolites.</title>
        <authorList>
            <person name="Sorensen T."/>
        </authorList>
    </citation>
    <scope>NUCLEOTIDE SEQUENCE [LARGE SCALE GENOMIC DNA]</scope>
    <source>
        <strain evidence="1 2">CBS 83171</strain>
    </source>
</reference>
<evidence type="ECO:0000313" key="2">
    <source>
        <dbReference type="Proteomes" id="UP001446871"/>
    </source>
</evidence>
<evidence type="ECO:0000313" key="1">
    <source>
        <dbReference type="EMBL" id="KAK8068349.1"/>
    </source>
</evidence>
<organism evidence="1 2">
    <name type="scientific">Apiospora saccharicola</name>
    <dbReference type="NCBI Taxonomy" id="335842"/>
    <lineage>
        <taxon>Eukaryota</taxon>
        <taxon>Fungi</taxon>
        <taxon>Dikarya</taxon>
        <taxon>Ascomycota</taxon>
        <taxon>Pezizomycotina</taxon>
        <taxon>Sordariomycetes</taxon>
        <taxon>Xylariomycetidae</taxon>
        <taxon>Amphisphaeriales</taxon>
        <taxon>Apiosporaceae</taxon>
        <taxon>Apiospora</taxon>
    </lineage>
</organism>
<proteinExistence type="predicted"/>
<gene>
    <name evidence="1" type="ORF">PG996_007461</name>
</gene>
<protein>
    <submittedName>
        <fullName evidence="1">Uncharacterized protein</fullName>
    </submittedName>
</protein>
<comment type="caution">
    <text evidence="1">The sequence shown here is derived from an EMBL/GenBank/DDBJ whole genome shotgun (WGS) entry which is preliminary data.</text>
</comment>
<name>A0ABR1VAW1_9PEZI</name>
<keyword evidence="2" id="KW-1185">Reference proteome</keyword>
<accession>A0ABR1VAW1</accession>
<sequence length="127" mass="13566">MACTGLSDLGSAKPFSPTMAAMVHSGLWSGHQVGVPYAGFRPWWVIETFGESIHLGQAAEGDNNVRIVPSGYIVKGTSGGFIIGNDKFKIMAEMGAKKKAKEEDEKKGAPTIYSNAARANSMCQRIT</sequence>